<name>A0A507FDF6_9FUNG</name>
<feature type="transmembrane region" description="Helical" evidence="1">
    <location>
        <begin position="227"/>
        <end position="250"/>
    </location>
</feature>
<keyword evidence="1" id="KW-0812">Transmembrane</keyword>
<dbReference type="EMBL" id="QEAP01000194">
    <property type="protein sequence ID" value="TPX73316.1"/>
    <property type="molecule type" value="Genomic_DNA"/>
</dbReference>
<keyword evidence="1" id="KW-1133">Transmembrane helix</keyword>
<sequence length="291" mass="33079">MGALWSKWTDQGPEPVFVPEEDRNPEILYTKEGYEVTGKLTRNKTIIKAGFIVILILMCSWGAQFVAFALPHWRGDRYHTGGLFQVCGTQDLMYVPSNRSLVANPNTTHPYTCQSIGDYVDTFKTWVCLPGLQDNEFCQQADHALHQLYISRWFQALTTLLDMFFGFTTVAFMFWPDREPKKSMRNGWIALIGIILAPWFCLIDLFLQNSYWDLIGVGYFDRDARNFLHGASQASIITSSLDLVVQFVFLQWAVNTHGWRFIPPPAGSASVDGDGEFLGPTRGVRTKKNLT</sequence>
<dbReference type="AlphaFoldDB" id="A0A507FDF6"/>
<organism evidence="2 3">
    <name type="scientific">Chytriomyces confervae</name>
    <dbReference type="NCBI Taxonomy" id="246404"/>
    <lineage>
        <taxon>Eukaryota</taxon>
        <taxon>Fungi</taxon>
        <taxon>Fungi incertae sedis</taxon>
        <taxon>Chytridiomycota</taxon>
        <taxon>Chytridiomycota incertae sedis</taxon>
        <taxon>Chytridiomycetes</taxon>
        <taxon>Chytridiales</taxon>
        <taxon>Chytriomycetaceae</taxon>
        <taxon>Chytriomyces</taxon>
    </lineage>
</organism>
<gene>
    <name evidence="2" type="ORF">CcCBS67573_g05417</name>
</gene>
<accession>A0A507FDF6</accession>
<feature type="transmembrane region" description="Helical" evidence="1">
    <location>
        <begin position="153"/>
        <end position="175"/>
    </location>
</feature>
<keyword evidence="1" id="KW-0472">Membrane</keyword>
<evidence type="ECO:0000256" key="1">
    <source>
        <dbReference type="SAM" id="Phobius"/>
    </source>
</evidence>
<evidence type="ECO:0000313" key="3">
    <source>
        <dbReference type="Proteomes" id="UP000320333"/>
    </source>
</evidence>
<proteinExistence type="predicted"/>
<comment type="caution">
    <text evidence="2">The sequence shown here is derived from an EMBL/GenBank/DDBJ whole genome shotgun (WGS) entry which is preliminary data.</text>
</comment>
<feature type="transmembrane region" description="Helical" evidence="1">
    <location>
        <begin position="187"/>
        <end position="207"/>
    </location>
</feature>
<feature type="transmembrane region" description="Helical" evidence="1">
    <location>
        <begin position="49"/>
        <end position="70"/>
    </location>
</feature>
<protein>
    <submittedName>
        <fullName evidence="2">Uncharacterized protein</fullName>
    </submittedName>
</protein>
<dbReference type="OrthoDB" id="2093070at2759"/>
<reference evidence="2 3" key="1">
    <citation type="journal article" date="2019" name="Sci. Rep.">
        <title>Comparative genomics of chytrid fungi reveal insights into the obligate biotrophic and pathogenic lifestyle of Synchytrium endobioticum.</title>
        <authorList>
            <person name="van de Vossenberg B.T.L.H."/>
            <person name="Warris S."/>
            <person name="Nguyen H.D.T."/>
            <person name="van Gent-Pelzer M.P.E."/>
            <person name="Joly D.L."/>
            <person name="van de Geest H.C."/>
            <person name="Bonants P.J.M."/>
            <person name="Smith D.S."/>
            <person name="Levesque C.A."/>
            <person name="van der Lee T.A.J."/>
        </authorList>
    </citation>
    <scope>NUCLEOTIDE SEQUENCE [LARGE SCALE GENOMIC DNA]</scope>
    <source>
        <strain evidence="2 3">CBS 675.73</strain>
    </source>
</reference>
<dbReference type="Proteomes" id="UP000320333">
    <property type="component" value="Unassembled WGS sequence"/>
</dbReference>
<keyword evidence="3" id="KW-1185">Reference proteome</keyword>
<evidence type="ECO:0000313" key="2">
    <source>
        <dbReference type="EMBL" id="TPX73316.1"/>
    </source>
</evidence>